<evidence type="ECO:0000313" key="7">
    <source>
        <dbReference type="Proteomes" id="UP001141434"/>
    </source>
</evidence>
<dbReference type="InterPro" id="IPR015943">
    <property type="entry name" value="WD40/YVTN_repeat-like_dom_sf"/>
</dbReference>
<comment type="caution">
    <text evidence="6">The sequence shown here is derived from an EMBL/GenBank/DDBJ whole genome shotgun (WGS) entry which is preliminary data.</text>
</comment>
<dbReference type="PROSITE" id="PS50082">
    <property type="entry name" value="WD_REPEATS_2"/>
    <property type="match status" value="1"/>
</dbReference>
<dbReference type="OrthoDB" id="10248252at2759"/>
<comment type="similarity">
    <text evidence="1">Belongs to the WD repeat LST8 family.</text>
</comment>
<dbReference type="InterPro" id="IPR037588">
    <property type="entry name" value="MLST8"/>
</dbReference>
<feature type="region of interest" description="Disordered" evidence="5">
    <location>
        <begin position="795"/>
        <end position="886"/>
    </location>
</feature>
<dbReference type="SUPFAM" id="SSF50978">
    <property type="entry name" value="WD40 repeat-like"/>
    <property type="match status" value="1"/>
</dbReference>
<gene>
    <name evidence="6" type="ORF">NUU61_002467</name>
</gene>
<feature type="region of interest" description="Disordered" evidence="5">
    <location>
        <begin position="68"/>
        <end position="226"/>
    </location>
</feature>
<dbReference type="Proteomes" id="UP001141434">
    <property type="component" value="Unassembled WGS sequence"/>
</dbReference>
<evidence type="ECO:0000256" key="5">
    <source>
        <dbReference type="SAM" id="MobiDB-lite"/>
    </source>
</evidence>
<dbReference type="PANTHER" id="PTHR19842:SF2">
    <property type="entry name" value="WD REPEAT PROTEIN (AFU_ORTHOLOGUE AFUA_5G04300)"/>
    <property type="match status" value="1"/>
</dbReference>
<dbReference type="InterPro" id="IPR036322">
    <property type="entry name" value="WD40_repeat_dom_sf"/>
</dbReference>
<dbReference type="PROSITE" id="PS00678">
    <property type="entry name" value="WD_REPEATS_1"/>
    <property type="match status" value="1"/>
</dbReference>
<evidence type="ECO:0000313" key="6">
    <source>
        <dbReference type="EMBL" id="KAJ5105120.1"/>
    </source>
</evidence>
<dbReference type="GO" id="GO:0031929">
    <property type="term" value="P:TOR signaling"/>
    <property type="evidence" value="ECO:0007669"/>
    <property type="project" value="InterPro"/>
</dbReference>
<feature type="region of interest" description="Disordered" evidence="5">
    <location>
        <begin position="19"/>
        <end position="51"/>
    </location>
</feature>
<feature type="compositionally biased region" description="Polar residues" evidence="5">
    <location>
        <begin position="71"/>
        <end position="123"/>
    </location>
</feature>
<dbReference type="GO" id="GO:0031932">
    <property type="term" value="C:TORC2 complex"/>
    <property type="evidence" value="ECO:0007669"/>
    <property type="project" value="InterPro"/>
</dbReference>
<feature type="compositionally biased region" description="Basic residues" evidence="5">
    <location>
        <begin position="868"/>
        <end position="879"/>
    </location>
</feature>
<feature type="compositionally biased region" description="Low complexity" evidence="5">
    <location>
        <begin position="140"/>
        <end position="160"/>
    </location>
</feature>
<keyword evidence="3" id="KW-0677">Repeat</keyword>
<keyword evidence="7" id="KW-1185">Reference proteome</keyword>
<dbReference type="InterPro" id="IPR019775">
    <property type="entry name" value="WD40_repeat_CS"/>
</dbReference>
<dbReference type="SMART" id="SM00320">
    <property type="entry name" value="WD40"/>
    <property type="match status" value="6"/>
</dbReference>
<keyword evidence="2 4" id="KW-0853">WD repeat</keyword>
<reference evidence="6" key="1">
    <citation type="submission" date="2022-11" db="EMBL/GenBank/DDBJ databases">
        <authorList>
            <person name="Petersen C."/>
        </authorList>
    </citation>
    <scope>NUCLEOTIDE SEQUENCE</scope>
    <source>
        <strain evidence="6">IBT 34128</strain>
    </source>
</reference>
<feature type="compositionally biased region" description="Basic and acidic residues" evidence="5">
    <location>
        <begin position="801"/>
        <end position="810"/>
    </location>
</feature>
<dbReference type="Pfam" id="PF00400">
    <property type="entry name" value="WD40"/>
    <property type="match status" value="2"/>
</dbReference>
<evidence type="ECO:0000256" key="4">
    <source>
        <dbReference type="PROSITE-ProRule" id="PRU00221"/>
    </source>
</evidence>
<protein>
    <recommendedName>
        <fullName evidence="8">WD40 repeat-like protein</fullName>
    </recommendedName>
</protein>
<evidence type="ECO:0000256" key="1">
    <source>
        <dbReference type="ARBA" id="ARBA00009890"/>
    </source>
</evidence>
<evidence type="ECO:0000256" key="2">
    <source>
        <dbReference type="ARBA" id="ARBA00022574"/>
    </source>
</evidence>
<dbReference type="AlphaFoldDB" id="A0A9W9KG22"/>
<feature type="compositionally biased region" description="Low complexity" evidence="5">
    <location>
        <begin position="216"/>
        <end position="226"/>
    </location>
</feature>
<evidence type="ECO:0008006" key="8">
    <source>
        <dbReference type="Google" id="ProtNLM"/>
    </source>
</evidence>
<proteinExistence type="inferred from homology"/>
<dbReference type="GeneID" id="81392217"/>
<reference evidence="6" key="2">
    <citation type="journal article" date="2023" name="IMA Fungus">
        <title>Comparative genomic study of the Penicillium genus elucidates a diverse pangenome and 15 lateral gene transfer events.</title>
        <authorList>
            <person name="Petersen C."/>
            <person name="Sorensen T."/>
            <person name="Nielsen M.R."/>
            <person name="Sondergaard T.E."/>
            <person name="Sorensen J.L."/>
            <person name="Fitzpatrick D.A."/>
            <person name="Frisvad J.C."/>
            <person name="Nielsen K.L."/>
        </authorList>
    </citation>
    <scope>NUCLEOTIDE SEQUENCE</scope>
    <source>
        <strain evidence="6">IBT 34128</strain>
    </source>
</reference>
<dbReference type="EMBL" id="JAPMSZ010000004">
    <property type="protein sequence ID" value="KAJ5105120.1"/>
    <property type="molecule type" value="Genomic_DNA"/>
</dbReference>
<dbReference type="GO" id="GO:0031931">
    <property type="term" value="C:TORC1 complex"/>
    <property type="evidence" value="ECO:0007669"/>
    <property type="project" value="InterPro"/>
</dbReference>
<organism evidence="6 7">
    <name type="scientific">Penicillium alfredii</name>
    <dbReference type="NCBI Taxonomy" id="1506179"/>
    <lineage>
        <taxon>Eukaryota</taxon>
        <taxon>Fungi</taxon>
        <taxon>Dikarya</taxon>
        <taxon>Ascomycota</taxon>
        <taxon>Pezizomycotina</taxon>
        <taxon>Eurotiomycetes</taxon>
        <taxon>Eurotiomycetidae</taxon>
        <taxon>Eurotiales</taxon>
        <taxon>Aspergillaceae</taxon>
        <taxon>Penicillium</taxon>
    </lineage>
</organism>
<sequence length="918" mass="101972">MFPGGRDSPHVIHEADRLLDQFSRGPSRPPKRSLTPVTHGHTTFHLGEANDKWQTPRSEAHNIAAIPIRRSPSTHTYANTAPQDRVTTASRSLPRQSPTRPSTGDQAIAQSLRKNATVTNASKNKAKKIQPTKAATEYWSQVSPSSSPSEYESSSSASQSGHPTRRSSRSTTKPTNYYAPIRLGSDEESVLGSRVSKERRAPYNSDPPTIPPTRPRPQQTLPPILPRRSNVQKLLFGRELGQWDCQRRINAEATSDFKPWKSWKGASNDVNALAWSPDGTQFAAGATAQTDEYNRGNNLILGDLQASSLKELPNHWIPRPESSNVNDQRLFMTVSAMQWSGQRLYTASYDHTVKIWDVATHKNASCLQTLRHDSKVVVMAPSSDDPNILATGTRSFGIWDTRDLQNPGFTSLPIYHDPRQKSDIDYEATILSWGHTSATKHFLVGGMEERNSGASGVSFKGHLGLWQARESSFEAVKLTPNTHNVFDVKWHPLLPIFAAAGPVSPHDITQKGLPRGTKSIVRVYDPGKCRPTTELVSQALDVNEVTFCPLNPNYVTASCTNGVTYVWDQRNQNEVLHALQHGEPLNPINEGASREEEDVGVRVALWGSTMDQLYTGSSDGALNRWDIRRAPDDVLVEHTASFEDGIMCGAFSEDQSHLLVGDSGGGIHVLATGPSSDPDASNFAFERAPEPSPLQKTTESGVSIANQFLASRQLVRHEIYGVGQGPSYEGPFASWARDVPPDSSLEHMKQTPLRQEFQIRQLHGQPVENRGLDDDSQRDIMKHIRLAQIRNVRLNRGDGPSLDKRKRESSVIELSSGDDEASKKSRKKKQLLPSEPLITDTGHVDLTQDSSSDRDSTRGSIFINPKNGRPKTSHRKSRSAVREMRRQKELEMIQEKLEEDYWWPASGDIDPNFQDETV</sequence>
<dbReference type="InterPro" id="IPR001680">
    <property type="entry name" value="WD40_rpt"/>
</dbReference>
<accession>A0A9W9KG22</accession>
<name>A0A9W9KG22_9EURO</name>
<dbReference type="RefSeq" id="XP_056514116.1">
    <property type="nucleotide sequence ID" value="XM_056653049.1"/>
</dbReference>
<evidence type="ECO:0000256" key="3">
    <source>
        <dbReference type="ARBA" id="ARBA00022737"/>
    </source>
</evidence>
<dbReference type="PANTHER" id="PTHR19842">
    <property type="entry name" value="G BETA-LIKE PROTEIN GBL"/>
    <property type="match status" value="1"/>
</dbReference>
<feature type="repeat" description="WD" evidence="4">
    <location>
        <begin position="340"/>
        <end position="366"/>
    </location>
</feature>
<dbReference type="Gene3D" id="2.130.10.10">
    <property type="entry name" value="YVTN repeat-like/Quinoprotein amine dehydrogenase"/>
    <property type="match status" value="1"/>
</dbReference>
<dbReference type="GO" id="GO:0032956">
    <property type="term" value="P:regulation of actin cytoskeleton organization"/>
    <property type="evidence" value="ECO:0007669"/>
    <property type="project" value="TreeGrafter"/>
</dbReference>